<evidence type="ECO:0000256" key="10">
    <source>
        <dbReference type="ARBA" id="ARBA00023049"/>
    </source>
</evidence>
<comment type="similarity">
    <text evidence="4 14">Belongs to the peptidase M24B family.</text>
</comment>
<keyword evidence="6" id="KW-0031">Aminopeptidase</keyword>
<organism evidence="17 18">
    <name type="scientific">Aplosporella prunicola CBS 121167</name>
    <dbReference type="NCBI Taxonomy" id="1176127"/>
    <lineage>
        <taxon>Eukaryota</taxon>
        <taxon>Fungi</taxon>
        <taxon>Dikarya</taxon>
        <taxon>Ascomycota</taxon>
        <taxon>Pezizomycotina</taxon>
        <taxon>Dothideomycetes</taxon>
        <taxon>Dothideomycetes incertae sedis</taxon>
        <taxon>Botryosphaeriales</taxon>
        <taxon>Aplosporellaceae</taxon>
        <taxon>Aplosporella</taxon>
    </lineage>
</organism>
<keyword evidence="11" id="KW-0464">Manganese</keyword>
<evidence type="ECO:0000256" key="11">
    <source>
        <dbReference type="ARBA" id="ARBA00023211"/>
    </source>
</evidence>
<dbReference type="RefSeq" id="XP_033399132.1">
    <property type="nucleotide sequence ID" value="XM_033541992.1"/>
</dbReference>
<comment type="function">
    <text evidence="3">Catalyzes the removal of a penultimate prolyl residue from the N-termini of peptides.</text>
</comment>
<feature type="domain" description="Aminopeptidase P N-terminal" evidence="16">
    <location>
        <begin position="28"/>
        <end position="160"/>
    </location>
</feature>
<feature type="region of interest" description="Disordered" evidence="15">
    <location>
        <begin position="592"/>
        <end position="611"/>
    </location>
</feature>
<evidence type="ECO:0000256" key="14">
    <source>
        <dbReference type="RuleBase" id="RU000590"/>
    </source>
</evidence>
<reference evidence="17" key="1">
    <citation type="journal article" date="2020" name="Stud. Mycol.">
        <title>101 Dothideomycetes genomes: a test case for predicting lifestyles and emergence of pathogens.</title>
        <authorList>
            <person name="Haridas S."/>
            <person name="Albert R."/>
            <person name="Binder M."/>
            <person name="Bloem J."/>
            <person name="Labutti K."/>
            <person name="Salamov A."/>
            <person name="Andreopoulos B."/>
            <person name="Baker S."/>
            <person name="Barry K."/>
            <person name="Bills G."/>
            <person name="Bluhm B."/>
            <person name="Cannon C."/>
            <person name="Castanera R."/>
            <person name="Culley D."/>
            <person name="Daum C."/>
            <person name="Ezra D."/>
            <person name="Gonzalez J."/>
            <person name="Henrissat B."/>
            <person name="Kuo A."/>
            <person name="Liang C."/>
            <person name="Lipzen A."/>
            <person name="Lutzoni F."/>
            <person name="Magnuson J."/>
            <person name="Mondo S."/>
            <person name="Nolan M."/>
            <person name="Ohm R."/>
            <person name="Pangilinan J."/>
            <person name="Park H.-J."/>
            <person name="Ramirez L."/>
            <person name="Alfaro M."/>
            <person name="Sun H."/>
            <person name="Tritt A."/>
            <person name="Yoshinaga Y."/>
            <person name="Zwiers L.-H."/>
            <person name="Turgeon B."/>
            <person name="Goodwin S."/>
            <person name="Spatafora J."/>
            <person name="Crous P."/>
            <person name="Grigoriev I."/>
        </authorList>
    </citation>
    <scope>NUCLEOTIDE SEQUENCE</scope>
    <source>
        <strain evidence="17">CBS 121167</strain>
    </source>
</reference>
<dbReference type="OrthoDB" id="10261878at2759"/>
<evidence type="ECO:0000313" key="17">
    <source>
        <dbReference type="EMBL" id="KAF2143420.1"/>
    </source>
</evidence>
<dbReference type="AlphaFoldDB" id="A0A6A6BH13"/>
<dbReference type="Pfam" id="PF05195">
    <property type="entry name" value="AMP_N"/>
    <property type="match status" value="1"/>
</dbReference>
<dbReference type="CDD" id="cd01087">
    <property type="entry name" value="Prolidase"/>
    <property type="match status" value="1"/>
</dbReference>
<evidence type="ECO:0000313" key="18">
    <source>
        <dbReference type="Proteomes" id="UP000799438"/>
    </source>
</evidence>
<evidence type="ECO:0000256" key="5">
    <source>
        <dbReference type="ARBA" id="ARBA00012574"/>
    </source>
</evidence>
<sequence>MVGANADETMKHQAILVTIGASSPLEKYPAKQHARQVAQRLGVKDGLIYLPGAPTTYLEDSDQFLPFRQRRYFYYLSGVDEPDCHLTYDFRLDQLTLYIPEINPRKVIWNGRGSTAEEALDKYDIDKVSCSSEVQDFVGEWMATNKGDVYILHPDQAAEPGQDKSPRVNYTKLKVAIDTERVRKDPHEIKLIKHANAVSAKAHREVLASLSRFKNEAQVEASFLDTCIAEDAKHQSYEIIAASGENAATLHYVKNDEPFGNRQLMCLDAGAEWQCYASDVTRTFPLSGKWPSEEAKNIYYLVQKMQSVCIEAIRPGVRFLDLHYMAHRIAIQGMLELGIFHNGTKQEIFDAGTSLAVFPHGLGHHLGLEVHDVSDVPLMTAENFALGLPVYDSECCKAPVHPYSGALEEGMVITVEPGIYFSRYALKKLYFTDPTHSKYINKEVIAKYLPVGGVRIEDDILVTSNGYENLTTAPKGEEMLRIVNEGLNSNIHSNKEPGNGHLFQSVNHDSKKHTCDSNTILPSHGQRKRFYSVEDFVHPHEWERMAAQTTRRHVDERHVGDIHAPDLLPIHNDCHRSHEFLTAESDSLTMKDGHQITNNTQPQELPENNTHNAGVQTGTKAKQGHWSKVPGALARYASSNNIRFHLDNNGGYNVAGRVTGPDNGYKPPSTFKSYPQLRFKGLEDCCTRCTRQPPHKMGFCIYCLFVIGMDLTQDESPEDRKLLDKCENRWGPINPAVLEPQNQLHHITKPFKQPDLPAKAPELPSKPLAYHHSFQSLVLPHRHLGAHERGLSNASFRTPSPASVDTPGAPNPWADPAVSKFRRDREITLFGVDGNSHHNWTAAPQPLPNSTDDGRGNSYGGCPTSAYRGSYAGPYTY</sequence>
<dbReference type="GO" id="GO:0006508">
    <property type="term" value="P:proteolysis"/>
    <property type="evidence" value="ECO:0007669"/>
    <property type="project" value="UniProtKB-KW"/>
</dbReference>
<evidence type="ECO:0000256" key="8">
    <source>
        <dbReference type="ARBA" id="ARBA00022723"/>
    </source>
</evidence>
<feature type="region of interest" description="Disordered" evidence="15">
    <location>
        <begin position="792"/>
        <end position="817"/>
    </location>
</feature>
<keyword evidence="18" id="KW-1185">Reference proteome</keyword>
<dbReference type="SUPFAM" id="SSF53092">
    <property type="entry name" value="Creatinase/prolidase N-terminal domain"/>
    <property type="match status" value="1"/>
</dbReference>
<dbReference type="InterPro" id="IPR036005">
    <property type="entry name" value="Creatinase/aminopeptidase-like"/>
</dbReference>
<evidence type="ECO:0000256" key="3">
    <source>
        <dbReference type="ARBA" id="ARBA00002443"/>
    </source>
</evidence>
<dbReference type="Pfam" id="PF00557">
    <property type="entry name" value="Peptidase_M24"/>
    <property type="match status" value="1"/>
</dbReference>
<protein>
    <recommendedName>
        <fullName evidence="5">Xaa-Pro aminopeptidase</fullName>
        <ecNumber evidence="5">3.4.11.9</ecNumber>
    </recommendedName>
    <alternativeName>
        <fullName evidence="12">Aminoacylproline aminopeptidase</fullName>
    </alternativeName>
    <alternativeName>
        <fullName evidence="13">Prolidase</fullName>
    </alternativeName>
</protein>
<evidence type="ECO:0000256" key="12">
    <source>
        <dbReference type="ARBA" id="ARBA00030849"/>
    </source>
</evidence>
<evidence type="ECO:0000259" key="16">
    <source>
        <dbReference type="SMART" id="SM01011"/>
    </source>
</evidence>
<evidence type="ECO:0000256" key="6">
    <source>
        <dbReference type="ARBA" id="ARBA00022438"/>
    </source>
</evidence>
<dbReference type="GO" id="GO:0070006">
    <property type="term" value="F:metalloaminopeptidase activity"/>
    <property type="evidence" value="ECO:0007669"/>
    <property type="project" value="InterPro"/>
</dbReference>
<dbReference type="InterPro" id="IPR029149">
    <property type="entry name" value="Creatin/AminoP/Spt16_N"/>
</dbReference>
<feature type="region of interest" description="Disordered" evidence="15">
    <location>
        <begin position="835"/>
        <end position="863"/>
    </location>
</feature>
<keyword evidence="10" id="KW-0482">Metalloprotease</keyword>
<accession>A0A6A6BH13</accession>
<dbReference type="EMBL" id="ML995482">
    <property type="protein sequence ID" value="KAF2143420.1"/>
    <property type="molecule type" value="Genomic_DNA"/>
</dbReference>
<evidence type="ECO:0000256" key="9">
    <source>
        <dbReference type="ARBA" id="ARBA00022801"/>
    </source>
</evidence>
<proteinExistence type="inferred from homology"/>
<dbReference type="Proteomes" id="UP000799438">
    <property type="component" value="Unassembled WGS sequence"/>
</dbReference>
<dbReference type="InterPro" id="IPR001131">
    <property type="entry name" value="Peptidase_M24B_aminopep-P_CS"/>
</dbReference>
<feature type="compositionally biased region" description="Polar residues" evidence="15">
    <location>
        <begin position="595"/>
        <end position="611"/>
    </location>
</feature>
<dbReference type="InterPro" id="IPR000994">
    <property type="entry name" value="Pept_M24"/>
</dbReference>
<evidence type="ECO:0000256" key="7">
    <source>
        <dbReference type="ARBA" id="ARBA00022670"/>
    </source>
</evidence>
<evidence type="ECO:0000256" key="13">
    <source>
        <dbReference type="ARBA" id="ARBA00032413"/>
    </source>
</evidence>
<evidence type="ECO:0000256" key="1">
    <source>
        <dbReference type="ARBA" id="ARBA00001424"/>
    </source>
</evidence>
<evidence type="ECO:0000256" key="15">
    <source>
        <dbReference type="SAM" id="MobiDB-lite"/>
    </source>
</evidence>
<comment type="catalytic activity">
    <reaction evidence="1">
        <text>Release of any N-terminal amino acid, including proline, that is linked to proline, even from a dipeptide or tripeptide.</text>
        <dbReference type="EC" id="3.4.11.9"/>
    </reaction>
</comment>
<dbReference type="InterPro" id="IPR052433">
    <property type="entry name" value="X-Pro_dipept-like"/>
</dbReference>
<dbReference type="SUPFAM" id="SSF55920">
    <property type="entry name" value="Creatinase/aminopeptidase"/>
    <property type="match status" value="1"/>
</dbReference>
<keyword evidence="9" id="KW-0378">Hydrolase</keyword>
<keyword evidence="7" id="KW-0645">Protease</keyword>
<evidence type="ECO:0000256" key="4">
    <source>
        <dbReference type="ARBA" id="ARBA00008766"/>
    </source>
</evidence>
<dbReference type="SMART" id="SM01011">
    <property type="entry name" value="AMP_N"/>
    <property type="match status" value="1"/>
</dbReference>
<comment type="cofactor">
    <cofactor evidence="2">
        <name>Mn(2+)</name>
        <dbReference type="ChEBI" id="CHEBI:29035"/>
    </cofactor>
</comment>
<dbReference type="InterPro" id="IPR007865">
    <property type="entry name" value="Aminopep_P_N"/>
</dbReference>
<name>A0A6A6BH13_9PEZI</name>
<dbReference type="PROSITE" id="PS00491">
    <property type="entry name" value="PROLINE_PEPTIDASE"/>
    <property type="match status" value="1"/>
</dbReference>
<evidence type="ECO:0000256" key="2">
    <source>
        <dbReference type="ARBA" id="ARBA00001936"/>
    </source>
</evidence>
<feature type="compositionally biased region" description="Polar residues" evidence="15">
    <location>
        <begin position="792"/>
        <end position="803"/>
    </location>
</feature>
<dbReference type="PANTHER" id="PTHR43226:SF3">
    <property type="entry name" value="XAA-PRO AMINOPEPTIDASE AN0832-RELATED"/>
    <property type="match status" value="1"/>
</dbReference>
<keyword evidence="8 14" id="KW-0479">Metal-binding</keyword>
<gene>
    <name evidence="17" type="ORF">K452DRAFT_297158</name>
</gene>
<dbReference type="GeneID" id="54299489"/>
<dbReference type="Gene3D" id="3.90.230.10">
    <property type="entry name" value="Creatinase/methionine aminopeptidase superfamily"/>
    <property type="match status" value="1"/>
</dbReference>
<dbReference type="GO" id="GO:0030145">
    <property type="term" value="F:manganese ion binding"/>
    <property type="evidence" value="ECO:0007669"/>
    <property type="project" value="InterPro"/>
</dbReference>
<dbReference type="PANTHER" id="PTHR43226">
    <property type="entry name" value="XAA-PRO AMINOPEPTIDASE 3"/>
    <property type="match status" value="1"/>
</dbReference>
<dbReference type="Gene3D" id="3.40.350.10">
    <property type="entry name" value="Creatinase/prolidase N-terminal domain"/>
    <property type="match status" value="1"/>
</dbReference>
<dbReference type="EC" id="3.4.11.9" evidence="5"/>